<accession>A0A0D0DFA1</accession>
<dbReference type="EMBL" id="KN827533">
    <property type="protein sequence ID" value="KIK76355.1"/>
    <property type="molecule type" value="Genomic_DNA"/>
</dbReference>
<proteinExistence type="predicted"/>
<protein>
    <recommendedName>
        <fullName evidence="3">Reverse transcriptase zinc-binding domain-containing protein</fullName>
    </recommendedName>
</protein>
<feature type="non-terminal residue" evidence="1">
    <location>
        <position position="78"/>
    </location>
</feature>
<reference evidence="2" key="2">
    <citation type="submission" date="2015-01" db="EMBL/GenBank/DDBJ databases">
        <title>Evolutionary Origins and Diversification of the Mycorrhizal Mutualists.</title>
        <authorList>
            <consortium name="DOE Joint Genome Institute"/>
            <consortium name="Mycorrhizal Genomics Consortium"/>
            <person name="Kohler A."/>
            <person name="Kuo A."/>
            <person name="Nagy L.G."/>
            <person name="Floudas D."/>
            <person name="Copeland A."/>
            <person name="Barry K.W."/>
            <person name="Cichocki N."/>
            <person name="Veneault-Fourrey C."/>
            <person name="LaButti K."/>
            <person name="Lindquist E.A."/>
            <person name="Lipzen A."/>
            <person name="Lundell T."/>
            <person name="Morin E."/>
            <person name="Murat C."/>
            <person name="Riley R."/>
            <person name="Ohm R."/>
            <person name="Sun H."/>
            <person name="Tunlid A."/>
            <person name="Henrissat B."/>
            <person name="Grigoriev I.V."/>
            <person name="Hibbett D.S."/>
            <person name="Martin F."/>
        </authorList>
    </citation>
    <scope>NUCLEOTIDE SEQUENCE [LARGE SCALE GENOMIC DNA]</scope>
    <source>
        <strain evidence="2">Ve08.2h10</strain>
    </source>
</reference>
<reference evidence="1 2" key="1">
    <citation type="submission" date="2014-04" db="EMBL/GenBank/DDBJ databases">
        <authorList>
            <consortium name="DOE Joint Genome Institute"/>
            <person name="Kuo A."/>
            <person name="Kohler A."/>
            <person name="Jargeat P."/>
            <person name="Nagy L.G."/>
            <person name="Floudas D."/>
            <person name="Copeland A."/>
            <person name="Barry K.W."/>
            <person name="Cichocki N."/>
            <person name="Veneault-Fourrey C."/>
            <person name="LaButti K."/>
            <person name="Lindquist E.A."/>
            <person name="Lipzen A."/>
            <person name="Lundell T."/>
            <person name="Morin E."/>
            <person name="Murat C."/>
            <person name="Sun H."/>
            <person name="Tunlid A."/>
            <person name="Henrissat B."/>
            <person name="Grigoriev I.V."/>
            <person name="Hibbett D.S."/>
            <person name="Martin F."/>
            <person name="Nordberg H.P."/>
            <person name="Cantor M.N."/>
            <person name="Hua S.X."/>
        </authorList>
    </citation>
    <scope>NUCLEOTIDE SEQUENCE [LARGE SCALE GENOMIC DNA]</scope>
    <source>
        <strain evidence="1 2">Ve08.2h10</strain>
    </source>
</reference>
<evidence type="ECO:0000313" key="2">
    <source>
        <dbReference type="Proteomes" id="UP000054538"/>
    </source>
</evidence>
<evidence type="ECO:0008006" key="3">
    <source>
        <dbReference type="Google" id="ProtNLM"/>
    </source>
</evidence>
<dbReference type="InParanoid" id="A0A0D0DFA1"/>
<dbReference type="OrthoDB" id="2650954at2759"/>
<dbReference type="HOGENOM" id="CLU_194955_0_0_1"/>
<gene>
    <name evidence="1" type="ORF">PAXRUDRAFT_114618</name>
</gene>
<dbReference type="AlphaFoldDB" id="A0A0D0DFA1"/>
<keyword evidence="2" id="KW-1185">Reference proteome</keyword>
<sequence>TCCLPKCHISLIIWLHTTQIALNKHLHCIKKSDLPLCPFCDKIETVEHYLTSCPQYTHECHVLSIALGRRAGSVPFLL</sequence>
<name>A0A0D0DFA1_9AGAM</name>
<organism evidence="1 2">
    <name type="scientific">Paxillus rubicundulus Ve08.2h10</name>
    <dbReference type="NCBI Taxonomy" id="930991"/>
    <lineage>
        <taxon>Eukaryota</taxon>
        <taxon>Fungi</taxon>
        <taxon>Dikarya</taxon>
        <taxon>Basidiomycota</taxon>
        <taxon>Agaricomycotina</taxon>
        <taxon>Agaricomycetes</taxon>
        <taxon>Agaricomycetidae</taxon>
        <taxon>Boletales</taxon>
        <taxon>Paxilineae</taxon>
        <taxon>Paxillaceae</taxon>
        <taxon>Paxillus</taxon>
    </lineage>
</organism>
<feature type="non-terminal residue" evidence="1">
    <location>
        <position position="1"/>
    </location>
</feature>
<evidence type="ECO:0000313" key="1">
    <source>
        <dbReference type="EMBL" id="KIK76355.1"/>
    </source>
</evidence>
<dbReference type="Proteomes" id="UP000054538">
    <property type="component" value="Unassembled WGS sequence"/>
</dbReference>